<sequence>MKPVKGRGHCILHPTAFSAGFTLVELMVVVALLGVVSAAAVPCFRTAQARYELDAAARQMAEDIRECQQVARGCRADGGKADCDSFKVGFDISRHAYSLRQNDCPFKQVQLPAGVELAGTKFSENLLFIKPNGTPLGQGGTVSLRSRITGEYLYVVVAPISGRVRVSSTAPGEGEIE</sequence>
<dbReference type="Gene3D" id="3.30.700.10">
    <property type="entry name" value="Glycoprotein, Type 4 Pilin"/>
    <property type="match status" value="1"/>
</dbReference>
<comment type="caution">
    <text evidence="2">The sequence shown here is derived from an EMBL/GenBank/DDBJ whole genome shotgun (WGS) entry which is preliminary data.</text>
</comment>
<evidence type="ECO:0000313" key="2">
    <source>
        <dbReference type="EMBL" id="OAT79860.1"/>
    </source>
</evidence>
<dbReference type="SUPFAM" id="SSF54523">
    <property type="entry name" value="Pili subunits"/>
    <property type="match status" value="1"/>
</dbReference>
<dbReference type="RefSeq" id="WP_066670737.1">
    <property type="nucleotide sequence ID" value="NZ_LYVF01000191.1"/>
</dbReference>
<reference evidence="2 3" key="1">
    <citation type="submission" date="2016-04" db="EMBL/GenBank/DDBJ databases">
        <authorList>
            <person name="Evans L.H."/>
            <person name="Alamgir A."/>
            <person name="Owens N."/>
            <person name="Weber N.D."/>
            <person name="Virtaneva K."/>
            <person name="Barbian K."/>
            <person name="Babar A."/>
            <person name="Rosenke K."/>
        </authorList>
    </citation>
    <scope>NUCLEOTIDE SEQUENCE [LARGE SCALE GENOMIC DNA]</scope>
    <source>
        <strain evidence="2 3">LMa1</strain>
    </source>
</reference>
<dbReference type="EMBL" id="LYVF01000191">
    <property type="protein sequence ID" value="OAT79860.1"/>
    <property type="molecule type" value="Genomic_DNA"/>
</dbReference>
<protein>
    <submittedName>
        <fullName evidence="2">Type II secretion system protein GspH</fullName>
    </submittedName>
</protein>
<proteinExistence type="predicted"/>
<feature type="transmembrane region" description="Helical" evidence="1">
    <location>
        <begin position="21"/>
        <end position="41"/>
    </location>
</feature>
<dbReference type="Proteomes" id="UP000078532">
    <property type="component" value="Unassembled WGS sequence"/>
</dbReference>
<dbReference type="InterPro" id="IPR045584">
    <property type="entry name" value="Pilin-like"/>
</dbReference>
<dbReference type="OrthoDB" id="1808878at2"/>
<accession>A0A1B7LBJ8</accession>
<name>A0A1B7LBJ8_9FIRM</name>
<organism evidence="2 3">
    <name type="scientific">Desulfotomaculum copahuensis</name>
    <dbReference type="NCBI Taxonomy" id="1838280"/>
    <lineage>
        <taxon>Bacteria</taxon>
        <taxon>Bacillati</taxon>
        <taxon>Bacillota</taxon>
        <taxon>Clostridia</taxon>
        <taxon>Eubacteriales</taxon>
        <taxon>Desulfotomaculaceae</taxon>
        <taxon>Desulfotomaculum</taxon>
    </lineage>
</organism>
<gene>
    <name evidence="2" type="ORF">A6M21_14770</name>
</gene>
<dbReference type="Pfam" id="PF07963">
    <property type="entry name" value="N_methyl"/>
    <property type="match status" value="1"/>
</dbReference>
<evidence type="ECO:0000313" key="3">
    <source>
        <dbReference type="Proteomes" id="UP000078532"/>
    </source>
</evidence>
<keyword evidence="1" id="KW-0472">Membrane</keyword>
<dbReference type="NCBIfam" id="TIGR02532">
    <property type="entry name" value="IV_pilin_GFxxxE"/>
    <property type="match status" value="1"/>
</dbReference>
<dbReference type="PROSITE" id="PS00409">
    <property type="entry name" value="PROKAR_NTER_METHYL"/>
    <property type="match status" value="1"/>
</dbReference>
<evidence type="ECO:0000256" key="1">
    <source>
        <dbReference type="SAM" id="Phobius"/>
    </source>
</evidence>
<keyword evidence="3" id="KW-1185">Reference proteome</keyword>
<dbReference type="AlphaFoldDB" id="A0A1B7LBJ8"/>
<keyword evidence="1" id="KW-0812">Transmembrane</keyword>
<dbReference type="STRING" id="1838280.A6M21_14770"/>
<dbReference type="InterPro" id="IPR012902">
    <property type="entry name" value="N_methyl_site"/>
</dbReference>
<keyword evidence="1" id="KW-1133">Transmembrane helix</keyword>